<accession>A0AAP5H7X5</accession>
<dbReference type="Proteomes" id="UP001254832">
    <property type="component" value="Unassembled WGS sequence"/>
</dbReference>
<sequence>MSDFDGNGFAELIIIVILVVLFVYGSSDIDSLTDAPSQA</sequence>
<feature type="transmembrane region" description="Helical" evidence="1">
    <location>
        <begin position="6"/>
        <end position="24"/>
    </location>
</feature>
<dbReference type="EMBL" id="JAVDTR010000011">
    <property type="protein sequence ID" value="MDR6725519.1"/>
    <property type="molecule type" value="Genomic_DNA"/>
</dbReference>
<keyword evidence="1" id="KW-0472">Membrane</keyword>
<protein>
    <submittedName>
        <fullName evidence="2">Uncharacterized protein</fullName>
    </submittedName>
</protein>
<comment type="caution">
    <text evidence="2">The sequence shown here is derived from an EMBL/GenBank/DDBJ whole genome shotgun (WGS) entry which is preliminary data.</text>
</comment>
<evidence type="ECO:0000313" key="3">
    <source>
        <dbReference type="Proteomes" id="UP001254832"/>
    </source>
</evidence>
<proteinExistence type="predicted"/>
<evidence type="ECO:0000313" key="2">
    <source>
        <dbReference type="EMBL" id="MDR6725519.1"/>
    </source>
</evidence>
<keyword evidence="1" id="KW-0812">Transmembrane</keyword>
<organism evidence="2 3">
    <name type="scientific">Paenibacillus amylolyticus</name>
    <dbReference type="NCBI Taxonomy" id="1451"/>
    <lineage>
        <taxon>Bacteria</taxon>
        <taxon>Bacillati</taxon>
        <taxon>Bacillota</taxon>
        <taxon>Bacilli</taxon>
        <taxon>Bacillales</taxon>
        <taxon>Paenibacillaceae</taxon>
        <taxon>Paenibacillus</taxon>
    </lineage>
</organism>
<dbReference type="AlphaFoldDB" id="A0AAP5H7X5"/>
<keyword evidence="1" id="KW-1133">Transmembrane helix</keyword>
<gene>
    <name evidence="2" type="ORF">J2W91_004018</name>
</gene>
<name>A0AAP5H7X5_PAEAM</name>
<evidence type="ECO:0000256" key="1">
    <source>
        <dbReference type="SAM" id="Phobius"/>
    </source>
</evidence>
<reference evidence="2" key="1">
    <citation type="submission" date="2023-07" db="EMBL/GenBank/DDBJ databases">
        <title>Sorghum-associated microbial communities from plants grown in Nebraska, USA.</title>
        <authorList>
            <person name="Schachtman D."/>
        </authorList>
    </citation>
    <scope>NUCLEOTIDE SEQUENCE</scope>
    <source>
        <strain evidence="2">BE80</strain>
    </source>
</reference>